<proteinExistence type="predicted"/>
<dbReference type="SMART" id="SM00422">
    <property type="entry name" value="HTH_MERR"/>
    <property type="match status" value="1"/>
</dbReference>
<dbReference type="PROSITE" id="PS00552">
    <property type="entry name" value="HTH_MERR_1"/>
    <property type="match status" value="1"/>
</dbReference>
<dbReference type="InterPro" id="IPR015358">
    <property type="entry name" value="Tscrpt_reg_MerR_DNA-bd"/>
</dbReference>
<dbReference type="GO" id="GO:0006979">
    <property type="term" value="P:response to oxidative stress"/>
    <property type="evidence" value="ECO:0007669"/>
    <property type="project" value="InterPro"/>
</dbReference>
<evidence type="ECO:0000256" key="6">
    <source>
        <dbReference type="ARBA" id="ARBA00023125"/>
    </source>
</evidence>
<keyword evidence="5" id="KW-0805">Transcription regulation</keyword>
<keyword evidence="2" id="KW-0479">Metal-binding</keyword>
<dbReference type="GO" id="GO:0003700">
    <property type="term" value="F:DNA-binding transcription factor activity"/>
    <property type="evidence" value="ECO:0007669"/>
    <property type="project" value="InterPro"/>
</dbReference>
<dbReference type="GO" id="GO:0051537">
    <property type="term" value="F:2 iron, 2 sulfur cluster binding"/>
    <property type="evidence" value="ECO:0007669"/>
    <property type="project" value="UniProtKB-KW"/>
</dbReference>
<gene>
    <name evidence="9" type="ORF">GCM10010126_01500</name>
</gene>
<dbReference type="GO" id="GO:0003677">
    <property type="term" value="F:DNA binding"/>
    <property type="evidence" value="ECO:0007669"/>
    <property type="project" value="UniProtKB-KW"/>
</dbReference>
<evidence type="ECO:0000256" key="5">
    <source>
        <dbReference type="ARBA" id="ARBA00023015"/>
    </source>
</evidence>
<organism evidence="9 10">
    <name type="scientific">Planomonospora parontospora</name>
    <dbReference type="NCBI Taxonomy" id="58119"/>
    <lineage>
        <taxon>Bacteria</taxon>
        <taxon>Bacillati</taxon>
        <taxon>Actinomycetota</taxon>
        <taxon>Actinomycetes</taxon>
        <taxon>Streptosporangiales</taxon>
        <taxon>Streptosporangiaceae</taxon>
        <taxon>Planomonospora</taxon>
    </lineage>
</organism>
<dbReference type="GO" id="GO:0046872">
    <property type="term" value="F:metal ion binding"/>
    <property type="evidence" value="ECO:0007669"/>
    <property type="project" value="UniProtKB-KW"/>
</dbReference>
<keyword evidence="1" id="KW-0001">2Fe-2S</keyword>
<dbReference type="PRINTS" id="PR00040">
    <property type="entry name" value="HTHMERR"/>
</dbReference>
<dbReference type="InterPro" id="IPR000551">
    <property type="entry name" value="MerR-type_HTH_dom"/>
</dbReference>
<dbReference type="InterPro" id="IPR047057">
    <property type="entry name" value="MerR_fam"/>
</dbReference>
<dbReference type="SUPFAM" id="SSF46955">
    <property type="entry name" value="Putative DNA-binding domain"/>
    <property type="match status" value="1"/>
</dbReference>
<accession>A0AA37BB66</accession>
<dbReference type="NCBIfam" id="TIGR01950">
    <property type="entry name" value="SoxR"/>
    <property type="match status" value="1"/>
</dbReference>
<dbReference type="Pfam" id="PF00376">
    <property type="entry name" value="MerR"/>
    <property type="match status" value="1"/>
</dbReference>
<name>A0AA37BB66_9ACTN</name>
<feature type="domain" description="HTH merR-type" evidence="8">
    <location>
        <begin position="6"/>
        <end position="74"/>
    </location>
</feature>
<evidence type="ECO:0000313" key="10">
    <source>
        <dbReference type="Proteomes" id="UP000627984"/>
    </source>
</evidence>
<dbReference type="PANTHER" id="PTHR30204">
    <property type="entry name" value="REDOX-CYCLING DRUG-SENSING TRANSCRIPTIONAL ACTIVATOR SOXR"/>
    <property type="match status" value="1"/>
</dbReference>
<dbReference type="PANTHER" id="PTHR30204:SF0">
    <property type="entry name" value="REDOX-SENSITIVE TRANSCRIPTIONAL ACTIVATOR SOXR"/>
    <property type="match status" value="1"/>
</dbReference>
<dbReference type="EMBL" id="BMQD01000001">
    <property type="protein sequence ID" value="GGK45630.1"/>
    <property type="molecule type" value="Genomic_DNA"/>
</dbReference>
<dbReference type="Pfam" id="PF09278">
    <property type="entry name" value="MerR-DNA-bind"/>
    <property type="match status" value="1"/>
</dbReference>
<keyword evidence="3" id="KW-0408">Iron</keyword>
<dbReference type="AlphaFoldDB" id="A0AA37BB66"/>
<keyword evidence="4" id="KW-0411">Iron-sulfur</keyword>
<dbReference type="InterPro" id="IPR010211">
    <property type="entry name" value="Redox-sen_tscrpt-act_SoxR"/>
</dbReference>
<keyword evidence="6" id="KW-0238">DNA-binding</keyword>
<evidence type="ECO:0000259" key="8">
    <source>
        <dbReference type="PROSITE" id="PS50937"/>
    </source>
</evidence>
<evidence type="ECO:0000256" key="1">
    <source>
        <dbReference type="ARBA" id="ARBA00022714"/>
    </source>
</evidence>
<evidence type="ECO:0000313" key="9">
    <source>
        <dbReference type="EMBL" id="GGK45630.1"/>
    </source>
</evidence>
<sequence length="208" mass="21194">MSQTTELSVGQLSARSGVAISALHFYEAKGLIRSRRTAGNQRRYTRDTLRRIAFIRVSQRVGIPLKTIQHALSALPDGRTPNREDWARLSALWRTELDDRIRQLQRLRDGLTDCIGCGCLSLDRCALANPGDVLAARGPGSRLMVAPAAGCAVPGEAAGAGTAAGAGAGAVPGEAGTEAGFGVCAGPGGEADSGAGAGPGTEADSGAA</sequence>
<keyword evidence="7" id="KW-0804">Transcription</keyword>
<reference evidence="9" key="1">
    <citation type="journal article" date="2014" name="Int. J. Syst. Evol. Microbiol.">
        <title>Complete genome sequence of Corynebacterium casei LMG S-19264T (=DSM 44701T), isolated from a smear-ripened cheese.</title>
        <authorList>
            <consortium name="US DOE Joint Genome Institute (JGI-PGF)"/>
            <person name="Walter F."/>
            <person name="Albersmeier A."/>
            <person name="Kalinowski J."/>
            <person name="Ruckert C."/>
        </authorList>
    </citation>
    <scope>NUCLEOTIDE SEQUENCE</scope>
    <source>
        <strain evidence="9">JCM 3093</strain>
    </source>
</reference>
<dbReference type="Gene3D" id="1.10.1660.10">
    <property type="match status" value="1"/>
</dbReference>
<comment type="caution">
    <text evidence="9">The sequence shown here is derived from an EMBL/GenBank/DDBJ whole genome shotgun (WGS) entry which is preliminary data.</text>
</comment>
<evidence type="ECO:0000256" key="4">
    <source>
        <dbReference type="ARBA" id="ARBA00023014"/>
    </source>
</evidence>
<reference evidence="9" key="2">
    <citation type="submission" date="2022-09" db="EMBL/GenBank/DDBJ databases">
        <authorList>
            <person name="Sun Q."/>
            <person name="Ohkuma M."/>
        </authorList>
    </citation>
    <scope>NUCLEOTIDE SEQUENCE</scope>
    <source>
        <strain evidence="9">JCM 3093</strain>
    </source>
</reference>
<dbReference type="PROSITE" id="PS50937">
    <property type="entry name" value="HTH_MERR_2"/>
    <property type="match status" value="1"/>
</dbReference>
<dbReference type="InterPro" id="IPR009061">
    <property type="entry name" value="DNA-bd_dom_put_sf"/>
</dbReference>
<protein>
    <recommendedName>
        <fullName evidence="8">HTH merR-type domain-containing protein</fullName>
    </recommendedName>
</protein>
<dbReference type="CDD" id="cd01110">
    <property type="entry name" value="HTH_SoxR"/>
    <property type="match status" value="1"/>
</dbReference>
<evidence type="ECO:0000256" key="2">
    <source>
        <dbReference type="ARBA" id="ARBA00022723"/>
    </source>
</evidence>
<evidence type="ECO:0000256" key="3">
    <source>
        <dbReference type="ARBA" id="ARBA00023004"/>
    </source>
</evidence>
<evidence type="ECO:0000256" key="7">
    <source>
        <dbReference type="ARBA" id="ARBA00023163"/>
    </source>
</evidence>
<dbReference type="Proteomes" id="UP000627984">
    <property type="component" value="Unassembled WGS sequence"/>
</dbReference>